<proteinExistence type="inferred from homology"/>
<dbReference type="InterPro" id="IPR018490">
    <property type="entry name" value="cNMP-bd_dom_sf"/>
</dbReference>
<evidence type="ECO:0000256" key="3">
    <source>
        <dbReference type="ARBA" id="ARBA00013274"/>
    </source>
</evidence>
<keyword evidence="6" id="KW-0378">Hydrolase</keyword>
<feature type="compositionally biased region" description="Polar residues" evidence="12">
    <location>
        <begin position="147"/>
        <end position="159"/>
    </location>
</feature>
<evidence type="ECO:0000256" key="1">
    <source>
        <dbReference type="ARBA" id="ARBA00004389"/>
    </source>
</evidence>
<dbReference type="Gene3D" id="2.60.120.10">
    <property type="entry name" value="Jelly Rolls"/>
    <property type="match status" value="3"/>
</dbReference>
<dbReference type="CDD" id="cd00038">
    <property type="entry name" value="CAP_ED"/>
    <property type="match status" value="2"/>
</dbReference>
<dbReference type="PANTHER" id="PTHR24567">
    <property type="entry name" value="CRP FAMILY TRANSCRIPTIONAL REGULATORY PROTEIN"/>
    <property type="match status" value="1"/>
</dbReference>
<keyword evidence="11" id="KW-0472">Membrane</keyword>
<evidence type="ECO:0000313" key="14">
    <source>
        <dbReference type="EMBL" id="CAG5115533.1"/>
    </source>
</evidence>
<dbReference type="GO" id="GO:0005789">
    <property type="term" value="C:endoplasmic reticulum membrane"/>
    <property type="evidence" value="ECO:0007669"/>
    <property type="project" value="UniProtKB-SubCell"/>
</dbReference>
<dbReference type="OrthoDB" id="421051at2759"/>
<evidence type="ECO:0000256" key="12">
    <source>
        <dbReference type="SAM" id="MobiDB-lite"/>
    </source>
</evidence>
<evidence type="ECO:0000256" key="6">
    <source>
        <dbReference type="ARBA" id="ARBA00022801"/>
    </source>
</evidence>
<dbReference type="GO" id="GO:0003700">
    <property type="term" value="F:DNA-binding transcription factor activity"/>
    <property type="evidence" value="ECO:0007669"/>
    <property type="project" value="TreeGrafter"/>
</dbReference>
<dbReference type="InterPro" id="IPR050397">
    <property type="entry name" value="Env_Response_Regulators"/>
</dbReference>
<organism evidence="14 15">
    <name type="scientific">Candidula unifasciata</name>
    <dbReference type="NCBI Taxonomy" id="100452"/>
    <lineage>
        <taxon>Eukaryota</taxon>
        <taxon>Metazoa</taxon>
        <taxon>Spiralia</taxon>
        <taxon>Lophotrochozoa</taxon>
        <taxon>Mollusca</taxon>
        <taxon>Gastropoda</taxon>
        <taxon>Heterobranchia</taxon>
        <taxon>Euthyneura</taxon>
        <taxon>Panpulmonata</taxon>
        <taxon>Eupulmonata</taxon>
        <taxon>Stylommatophora</taxon>
        <taxon>Helicina</taxon>
        <taxon>Helicoidea</taxon>
        <taxon>Geomitridae</taxon>
        <taxon>Candidula</taxon>
    </lineage>
</organism>
<feature type="region of interest" description="Disordered" evidence="12">
    <location>
        <begin position="114"/>
        <end position="167"/>
    </location>
</feature>
<dbReference type="GO" id="GO:0016042">
    <property type="term" value="P:lipid catabolic process"/>
    <property type="evidence" value="ECO:0007669"/>
    <property type="project" value="UniProtKB-KW"/>
</dbReference>
<dbReference type="GO" id="GO:0005829">
    <property type="term" value="C:cytosol"/>
    <property type="evidence" value="ECO:0007669"/>
    <property type="project" value="TreeGrafter"/>
</dbReference>
<keyword evidence="5" id="KW-0812">Transmembrane</keyword>
<comment type="subcellular location">
    <subcellularLocation>
        <location evidence="1">Endoplasmic reticulum membrane</location>
        <topology evidence="1">Single-pass membrane protein</topology>
    </subcellularLocation>
</comment>
<keyword evidence="10" id="KW-0443">Lipid metabolism</keyword>
<sequence length="522" mass="56949">DGTEHLVKQVATGENIHSLLSILDVLTGHPGTFRSVSARAKTDSTILRLPAHAFSSMFEKFNESAVKVVQIIMIRLQRVTFSALHNYLGLSQELLKPPTHPSAIPLTISQPTHLSASQLTHRPANSPIGQPTHPSASPLTHRPANSPIANSTSTTSSKPLTEPGSHMSDFDAALMRARVSVSDEKSIATATEGHPSSASSYRSQTQADESLILDLAAKDLVHILGLKDPSLLVGRITLSYVRAGSIFCRQGDQDTSLYFLVKGTVSVLQNVVGDSSKEALMFHVEPGEIIDVLSVLTGEPSFFTMRARTDAIMVVITKLDFYSMMRLEPFIVLNVAHCTVKRMSTFVRQIDFAVDWQMLEAGKALFRQGDPSDSIYIVLTGRLRSVLTTVGGKKELVGEFGRGELVGIVEVLTQNERATTVLAVRDTELTKIPSELLNLIKLRYPQVVARLIHLLGTRILGNMQQRHTVNLAVGVPLHSESYEKIERPTVDNLATIAIVPVSEDVPVTNFSLELQHALLAIG</sequence>
<keyword evidence="4" id="KW-0597">Phosphoprotein</keyword>
<dbReference type="InterPro" id="IPR014710">
    <property type="entry name" value="RmlC-like_jellyroll"/>
</dbReference>
<comment type="similarity">
    <text evidence="2">Belongs to the NTE family.</text>
</comment>
<evidence type="ECO:0000256" key="5">
    <source>
        <dbReference type="ARBA" id="ARBA00022692"/>
    </source>
</evidence>
<feature type="region of interest" description="Disordered" evidence="12">
    <location>
        <begin position="184"/>
        <end position="203"/>
    </location>
</feature>
<keyword evidence="7" id="KW-0256">Endoplasmic reticulum</keyword>
<evidence type="ECO:0000256" key="4">
    <source>
        <dbReference type="ARBA" id="ARBA00022553"/>
    </source>
</evidence>
<evidence type="ECO:0000256" key="2">
    <source>
        <dbReference type="ARBA" id="ARBA00006636"/>
    </source>
</evidence>
<protein>
    <recommendedName>
        <fullName evidence="3">lysophospholipase</fullName>
        <ecNumber evidence="3">3.1.1.5</ecNumber>
    </recommendedName>
</protein>
<feature type="non-terminal residue" evidence="14">
    <location>
        <position position="1"/>
    </location>
</feature>
<feature type="compositionally biased region" description="Polar residues" evidence="12">
    <location>
        <begin position="194"/>
        <end position="203"/>
    </location>
</feature>
<evidence type="ECO:0000259" key="13">
    <source>
        <dbReference type="PROSITE" id="PS50042"/>
    </source>
</evidence>
<evidence type="ECO:0000313" key="15">
    <source>
        <dbReference type="Proteomes" id="UP000678393"/>
    </source>
</evidence>
<dbReference type="FunFam" id="2.60.120.10:FF:000022">
    <property type="entry name" value="Patatin like phospholipase domain containing 7"/>
    <property type="match status" value="1"/>
</dbReference>
<gene>
    <name evidence="14" type="ORF">CUNI_LOCUS1091</name>
</gene>
<dbReference type="Pfam" id="PF00027">
    <property type="entry name" value="cNMP_binding"/>
    <property type="match status" value="2"/>
</dbReference>
<dbReference type="AlphaFoldDB" id="A0A8S3YE71"/>
<dbReference type="PANTHER" id="PTHR24567:SF74">
    <property type="entry name" value="HTH-TYPE TRANSCRIPTIONAL REGULATOR ARCR"/>
    <property type="match status" value="1"/>
</dbReference>
<dbReference type="Proteomes" id="UP000678393">
    <property type="component" value="Unassembled WGS sequence"/>
</dbReference>
<dbReference type="EMBL" id="CAJHNH020000127">
    <property type="protein sequence ID" value="CAG5115533.1"/>
    <property type="molecule type" value="Genomic_DNA"/>
</dbReference>
<dbReference type="FunFam" id="2.60.120.10:FF:000010">
    <property type="entry name" value="neuropathy target esterase isoform X1"/>
    <property type="match status" value="1"/>
</dbReference>
<reference evidence="14" key="1">
    <citation type="submission" date="2021-04" db="EMBL/GenBank/DDBJ databases">
        <authorList>
            <consortium name="Molecular Ecology Group"/>
        </authorList>
    </citation>
    <scope>NUCLEOTIDE SEQUENCE</scope>
</reference>
<feature type="domain" description="Cyclic nucleotide-binding" evidence="13">
    <location>
        <begin position="240"/>
        <end position="325"/>
    </location>
</feature>
<keyword evidence="8" id="KW-0442">Lipid degradation</keyword>
<name>A0A8S3YE71_9EUPU</name>
<evidence type="ECO:0000256" key="11">
    <source>
        <dbReference type="ARBA" id="ARBA00023136"/>
    </source>
</evidence>
<evidence type="ECO:0000256" key="10">
    <source>
        <dbReference type="ARBA" id="ARBA00023098"/>
    </source>
</evidence>
<feature type="non-terminal residue" evidence="14">
    <location>
        <position position="522"/>
    </location>
</feature>
<feature type="compositionally biased region" description="Polar residues" evidence="12">
    <location>
        <begin position="127"/>
        <end position="138"/>
    </location>
</feature>
<evidence type="ECO:0000256" key="9">
    <source>
        <dbReference type="ARBA" id="ARBA00022989"/>
    </source>
</evidence>
<dbReference type="SUPFAM" id="SSF51206">
    <property type="entry name" value="cAMP-binding domain-like"/>
    <property type="match status" value="3"/>
</dbReference>
<keyword evidence="9" id="KW-1133">Transmembrane helix</keyword>
<feature type="domain" description="Cyclic nucleotide-binding" evidence="13">
    <location>
        <begin position="359"/>
        <end position="458"/>
    </location>
</feature>
<keyword evidence="15" id="KW-1185">Reference proteome</keyword>
<evidence type="ECO:0000256" key="7">
    <source>
        <dbReference type="ARBA" id="ARBA00022824"/>
    </source>
</evidence>
<comment type="caution">
    <text evidence="14">The sequence shown here is derived from an EMBL/GenBank/DDBJ whole genome shotgun (WGS) entry which is preliminary data.</text>
</comment>
<accession>A0A8S3YE71</accession>
<dbReference type="GO" id="GO:0004622">
    <property type="term" value="F:phosphatidylcholine lysophospholipase activity"/>
    <property type="evidence" value="ECO:0007669"/>
    <property type="project" value="UniProtKB-EC"/>
</dbReference>
<dbReference type="PROSITE" id="PS50042">
    <property type="entry name" value="CNMP_BINDING_3"/>
    <property type="match status" value="2"/>
</dbReference>
<dbReference type="InterPro" id="IPR000595">
    <property type="entry name" value="cNMP-bd_dom"/>
</dbReference>
<dbReference type="EC" id="3.1.1.5" evidence="3"/>
<dbReference type="SMART" id="SM00100">
    <property type="entry name" value="cNMP"/>
    <property type="match status" value="2"/>
</dbReference>
<evidence type="ECO:0000256" key="8">
    <source>
        <dbReference type="ARBA" id="ARBA00022963"/>
    </source>
</evidence>